<evidence type="ECO:0000256" key="1">
    <source>
        <dbReference type="SAM" id="Coils"/>
    </source>
</evidence>
<feature type="non-terminal residue" evidence="2">
    <location>
        <position position="1"/>
    </location>
</feature>
<dbReference type="AlphaFoldDB" id="A0AAN5D3N0"/>
<sequence length="115" mass="13133">CRFFRMKVHRHKGATSEIKLAKSIKKESASKLKETNEIVTKAEGYESAVVKRAHEILARKKKVNMETERKLEQLQERMAQVLAHLEETKRALRQLNQLIAALPPPPRRQGLAPAA</sequence>
<accession>A0AAN5D3N0</accession>
<evidence type="ECO:0000313" key="2">
    <source>
        <dbReference type="EMBL" id="GMR55781.1"/>
    </source>
</evidence>
<protein>
    <submittedName>
        <fullName evidence="2">Uncharacterized protein</fullName>
    </submittedName>
</protein>
<dbReference type="EMBL" id="BTRK01000005">
    <property type="protein sequence ID" value="GMR55781.1"/>
    <property type="molecule type" value="Genomic_DNA"/>
</dbReference>
<dbReference type="Proteomes" id="UP001328107">
    <property type="component" value="Unassembled WGS sequence"/>
</dbReference>
<keyword evidence="1" id="KW-0175">Coiled coil</keyword>
<reference evidence="3" key="1">
    <citation type="submission" date="2022-10" db="EMBL/GenBank/DDBJ databases">
        <title>Genome assembly of Pristionchus species.</title>
        <authorList>
            <person name="Yoshida K."/>
            <person name="Sommer R.J."/>
        </authorList>
    </citation>
    <scope>NUCLEOTIDE SEQUENCE [LARGE SCALE GENOMIC DNA]</scope>
    <source>
        <strain evidence="3">RS5460</strain>
    </source>
</reference>
<gene>
    <name evidence="2" type="ORF">PMAYCL1PPCAC_25976</name>
</gene>
<proteinExistence type="predicted"/>
<comment type="caution">
    <text evidence="2">The sequence shown here is derived from an EMBL/GenBank/DDBJ whole genome shotgun (WGS) entry which is preliminary data.</text>
</comment>
<name>A0AAN5D3N0_9BILA</name>
<feature type="coiled-coil region" evidence="1">
    <location>
        <begin position="57"/>
        <end position="98"/>
    </location>
</feature>
<evidence type="ECO:0000313" key="3">
    <source>
        <dbReference type="Proteomes" id="UP001328107"/>
    </source>
</evidence>
<organism evidence="2 3">
    <name type="scientific">Pristionchus mayeri</name>
    <dbReference type="NCBI Taxonomy" id="1317129"/>
    <lineage>
        <taxon>Eukaryota</taxon>
        <taxon>Metazoa</taxon>
        <taxon>Ecdysozoa</taxon>
        <taxon>Nematoda</taxon>
        <taxon>Chromadorea</taxon>
        <taxon>Rhabditida</taxon>
        <taxon>Rhabditina</taxon>
        <taxon>Diplogasteromorpha</taxon>
        <taxon>Diplogasteroidea</taxon>
        <taxon>Neodiplogasteridae</taxon>
        <taxon>Pristionchus</taxon>
    </lineage>
</organism>
<keyword evidence="3" id="KW-1185">Reference proteome</keyword>